<protein>
    <submittedName>
        <fullName evidence="1">Unnamed protein product</fullName>
    </submittedName>
</protein>
<dbReference type="EMBL" id="BSXV01005351">
    <property type="protein sequence ID" value="GMF02095.1"/>
    <property type="molecule type" value="Genomic_DNA"/>
</dbReference>
<evidence type="ECO:0000313" key="2">
    <source>
        <dbReference type="Proteomes" id="UP001165101"/>
    </source>
</evidence>
<dbReference type="Proteomes" id="UP001165101">
    <property type="component" value="Unassembled WGS sequence"/>
</dbReference>
<gene>
    <name evidence="1" type="ORF">Cboi01_000602800</name>
</gene>
<reference evidence="1" key="1">
    <citation type="submission" date="2023-04" db="EMBL/GenBank/DDBJ databases">
        <title>Candida boidinii NBRC 1967.</title>
        <authorList>
            <person name="Ichikawa N."/>
            <person name="Sato H."/>
            <person name="Tonouchi N."/>
        </authorList>
    </citation>
    <scope>NUCLEOTIDE SEQUENCE</scope>
    <source>
        <strain evidence="1">NBRC 1967</strain>
    </source>
</reference>
<comment type="caution">
    <text evidence="1">The sequence shown here is derived from an EMBL/GenBank/DDBJ whole genome shotgun (WGS) entry which is preliminary data.</text>
</comment>
<proteinExistence type="predicted"/>
<accession>A0ACB5U4X1</accession>
<keyword evidence="2" id="KW-1185">Reference proteome</keyword>
<name>A0ACB5U4X1_CANBO</name>
<organism evidence="1 2">
    <name type="scientific">Candida boidinii</name>
    <name type="common">Yeast</name>
    <dbReference type="NCBI Taxonomy" id="5477"/>
    <lineage>
        <taxon>Eukaryota</taxon>
        <taxon>Fungi</taxon>
        <taxon>Dikarya</taxon>
        <taxon>Ascomycota</taxon>
        <taxon>Saccharomycotina</taxon>
        <taxon>Pichiomycetes</taxon>
        <taxon>Pichiales</taxon>
        <taxon>Pichiaceae</taxon>
        <taxon>Ogataea</taxon>
        <taxon>Ogataea/Candida clade</taxon>
    </lineage>
</organism>
<sequence>MDQIINHLLKNQLKEQLINFEKFVKPYLPDKLVDLLSEEESRNKILIGVSIISAMFLFSKLFGSSNKNSTSSTGKTKKSKNKKSKNKKSKNNGGFEVNGGNIAPAKVEVIDPVTRSNLEIESVLNKLNTEFVPSIETFFKEIETRLEEINKKSNSDNKSVSSKAAAAAAAAAAANTNTTKRNIHFI</sequence>
<evidence type="ECO:0000313" key="1">
    <source>
        <dbReference type="EMBL" id="GMF02095.1"/>
    </source>
</evidence>